<accession>A0AAV4M7Z8</accession>
<feature type="non-terminal residue" evidence="1">
    <location>
        <position position="1"/>
    </location>
</feature>
<dbReference type="EMBL" id="BPLR01019471">
    <property type="protein sequence ID" value="GIX68211.1"/>
    <property type="molecule type" value="Genomic_DNA"/>
</dbReference>
<reference evidence="1 2" key="1">
    <citation type="submission" date="2021-06" db="EMBL/GenBank/DDBJ databases">
        <title>Caerostris extrusa draft genome.</title>
        <authorList>
            <person name="Kono N."/>
            <person name="Arakawa K."/>
        </authorList>
    </citation>
    <scope>NUCLEOTIDE SEQUENCE [LARGE SCALE GENOMIC DNA]</scope>
</reference>
<gene>
    <name evidence="1" type="ORF">CEXT_170331</name>
</gene>
<organism evidence="1 2">
    <name type="scientific">Caerostris extrusa</name>
    <name type="common">Bark spider</name>
    <name type="synonym">Caerostris bankana</name>
    <dbReference type="NCBI Taxonomy" id="172846"/>
    <lineage>
        <taxon>Eukaryota</taxon>
        <taxon>Metazoa</taxon>
        <taxon>Ecdysozoa</taxon>
        <taxon>Arthropoda</taxon>
        <taxon>Chelicerata</taxon>
        <taxon>Arachnida</taxon>
        <taxon>Araneae</taxon>
        <taxon>Araneomorphae</taxon>
        <taxon>Entelegynae</taxon>
        <taxon>Araneoidea</taxon>
        <taxon>Araneidae</taxon>
        <taxon>Caerostris</taxon>
    </lineage>
</organism>
<protein>
    <submittedName>
        <fullName evidence="1">Uncharacterized protein</fullName>
    </submittedName>
</protein>
<dbReference type="AlphaFoldDB" id="A0AAV4M7Z8"/>
<evidence type="ECO:0000313" key="2">
    <source>
        <dbReference type="Proteomes" id="UP001054945"/>
    </source>
</evidence>
<sequence>SNFDFFLLGFSLADSSAYQEPTYDFLLLSTSCLPKVKAASAEVGAATIAPVTAASALRAAATCGAPTADARGWGCSRSGANDVFHRLIILLPPSSYPLERSSSTPRHPCHCVTTLA</sequence>
<dbReference type="Proteomes" id="UP001054945">
    <property type="component" value="Unassembled WGS sequence"/>
</dbReference>
<evidence type="ECO:0000313" key="1">
    <source>
        <dbReference type="EMBL" id="GIX68211.1"/>
    </source>
</evidence>
<name>A0AAV4M7Z8_CAEEX</name>
<comment type="caution">
    <text evidence="1">The sequence shown here is derived from an EMBL/GenBank/DDBJ whole genome shotgun (WGS) entry which is preliminary data.</text>
</comment>
<proteinExistence type="predicted"/>
<keyword evidence="2" id="KW-1185">Reference proteome</keyword>